<dbReference type="OrthoDB" id="5478321at2"/>
<protein>
    <recommendedName>
        <fullName evidence="6">Endonuclease/exonuclease/phosphatase domain-containing protein</fullName>
    </recommendedName>
</protein>
<keyword evidence="4" id="KW-1185">Reference proteome</keyword>
<proteinExistence type="predicted"/>
<reference evidence="3 4" key="1">
    <citation type="submission" date="2016-10" db="EMBL/GenBank/DDBJ databases">
        <authorList>
            <person name="Varghese N."/>
            <person name="Submissions S."/>
        </authorList>
    </citation>
    <scope>NUCLEOTIDE SEQUENCE [LARGE SCALE GENOMIC DNA]</scope>
    <source>
        <strain evidence="3 4">DSM 16525</strain>
    </source>
</reference>
<organism evidence="2 5">
    <name type="scientific">Myxococcus fulvus</name>
    <dbReference type="NCBI Taxonomy" id="33"/>
    <lineage>
        <taxon>Bacteria</taxon>
        <taxon>Pseudomonadati</taxon>
        <taxon>Myxococcota</taxon>
        <taxon>Myxococcia</taxon>
        <taxon>Myxococcales</taxon>
        <taxon>Cystobacterineae</taxon>
        <taxon>Myxococcaceae</taxon>
        <taxon>Myxococcus</taxon>
    </lineage>
</organism>
<name>A0A511T858_MYXFU</name>
<dbReference type="AlphaFoldDB" id="A0A511T858"/>
<evidence type="ECO:0000313" key="2">
    <source>
        <dbReference type="EMBL" id="GEN10319.1"/>
    </source>
</evidence>
<dbReference type="GO" id="GO:0005737">
    <property type="term" value="C:cytoplasm"/>
    <property type="evidence" value="ECO:0007669"/>
    <property type="project" value="TreeGrafter"/>
</dbReference>
<dbReference type="SUPFAM" id="SSF56219">
    <property type="entry name" value="DNase I-like"/>
    <property type="match status" value="1"/>
</dbReference>
<evidence type="ECO:0000313" key="5">
    <source>
        <dbReference type="Proteomes" id="UP000321514"/>
    </source>
</evidence>
<evidence type="ECO:0000313" key="4">
    <source>
        <dbReference type="Proteomes" id="UP000183760"/>
    </source>
</evidence>
<evidence type="ECO:0000256" key="1">
    <source>
        <dbReference type="SAM" id="SignalP"/>
    </source>
</evidence>
<dbReference type="EMBL" id="FOIB01000010">
    <property type="protein sequence ID" value="SEU34559.1"/>
    <property type="molecule type" value="Genomic_DNA"/>
</dbReference>
<comment type="caution">
    <text evidence="2">The sequence shown here is derived from an EMBL/GenBank/DDBJ whole genome shotgun (WGS) entry which is preliminary data.</text>
</comment>
<dbReference type="STRING" id="1334629.MFUL124B02_13775"/>
<feature type="signal peptide" evidence="1">
    <location>
        <begin position="1"/>
        <end position="20"/>
    </location>
</feature>
<accession>A0A511T858</accession>
<dbReference type="GO" id="GO:0004767">
    <property type="term" value="F:sphingomyelin phosphodiesterase activity"/>
    <property type="evidence" value="ECO:0007669"/>
    <property type="project" value="InterPro"/>
</dbReference>
<dbReference type="InterPro" id="IPR038772">
    <property type="entry name" value="Sph/SMPD2-like"/>
</dbReference>
<dbReference type="InterPro" id="IPR036691">
    <property type="entry name" value="Endo/exonu/phosph_ase_sf"/>
</dbReference>
<dbReference type="Gene3D" id="3.60.10.10">
    <property type="entry name" value="Endonuclease/exonuclease/phosphatase"/>
    <property type="match status" value="1"/>
</dbReference>
<dbReference type="EMBL" id="BJXR01000038">
    <property type="protein sequence ID" value="GEN10319.1"/>
    <property type="molecule type" value="Genomic_DNA"/>
</dbReference>
<sequence>MQRGTFLLALASLLPTWAVAAPHVTRLPPQDAAVHCSPGEPCTQPTTDGWVAPMEYADGKKFPLQDYVNGGPNGELYLLVSDNAEYTSEECNFGMPEAGGIPSVQTNPCLSQTLFIGMRLPRPKDANGNVLEASGLIDVWLDAQRDATIGSVPGASGPRSEDRHLRLRYSTGPNGNITLSQRMGNNANGWVALSAPNQAWATTALVTTPSADPSRVHIEFSVKLRTSVPPIVGSEPLSSAVRKLGLGLQSAPTMTGGATQRVGGGTFPNVKNQPPSETLTATWETLELREHIPIPLSFTMWNVGQMPDATFWVPDGGSGEIDTVAAKIYKKEVVCISEIWMSHERGELVEKVNELRAAESLPPMQAVTELNDDIFQPPTETTGLVLLSSRQILEGGIHHFPSNMCTGSDCMQDKGVIWARIATPAATVPVTVMEDTGLPKLSTATDYGEFVDVFCTHVNAGENTPGPDTDAREDQFFDIMAYVQQVRKGGPLNANTFPYLLGDNDIFPQGTWPSGLDRPAFLLGDLNTIGPKATEADSNFSAYQDMVGPNYLDISERTEFEQANSFFSESRDLARTSSGSDPMATGTWLTSTCTDLVSDQLAGFDRLDYVLVFPPANTLEFPAYALLKEPTASVEPHFDPDSGISLEVGGSSQFFQQCLSDHAMVDVDVSLTKVKDVVKYNPAKPHRIEYAVKQVTDLETESGCCADWFTPRVHMTANGFFRENAFLGIVEDQTIYPNWRVQTGPDNPTQFPDLPANFTGVVNMTSAIWEEDVGPNDHYDSIPEGGSSLAVDDRDGHFSFFASSGLVRRVKGESSANDWLSGLELMGSFLNGYENGMSLETEGTDHDSGDNARVRHFIQLKELETP</sequence>
<dbReference type="Proteomes" id="UP000321514">
    <property type="component" value="Unassembled WGS sequence"/>
</dbReference>
<evidence type="ECO:0000313" key="3">
    <source>
        <dbReference type="EMBL" id="SEU34559.1"/>
    </source>
</evidence>
<dbReference type="PANTHER" id="PTHR16320">
    <property type="entry name" value="SPHINGOMYELINASE FAMILY MEMBER"/>
    <property type="match status" value="1"/>
</dbReference>
<dbReference type="Proteomes" id="UP000183760">
    <property type="component" value="Unassembled WGS sequence"/>
</dbReference>
<evidence type="ECO:0008006" key="6">
    <source>
        <dbReference type="Google" id="ProtNLM"/>
    </source>
</evidence>
<dbReference type="RefSeq" id="WP_074957723.1">
    <property type="nucleotide sequence ID" value="NZ_BJXR01000038.1"/>
</dbReference>
<reference evidence="2 5" key="2">
    <citation type="submission" date="2019-07" db="EMBL/GenBank/DDBJ databases">
        <title>Whole genome shotgun sequence of Myxococcus fulvus NBRC 100333.</title>
        <authorList>
            <person name="Hosoyama A."/>
            <person name="Uohara A."/>
            <person name="Ohji S."/>
            <person name="Ichikawa N."/>
        </authorList>
    </citation>
    <scope>NUCLEOTIDE SEQUENCE [LARGE SCALE GENOMIC DNA]</scope>
    <source>
        <strain evidence="2 5">NBRC 100333</strain>
    </source>
</reference>
<keyword evidence="1" id="KW-0732">Signal</keyword>
<gene>
    <name evidence="2" type="ORF">MFU01_53560</name>
    <name evidence="3" type="ORF">SAMN05443572_11079</name>
</gene>
<dbReference type="PANTHER" id="PTHR16320:SF1">
    <property type="entry name" value="SPHINGOMYELINASE DDB_G0288017"/>
    <property type="match status" value="1"/>
</dbReference>
<feature type="chain" id="PRO_5023117626" description="Endonuclease/exonuclease/phosphatase domain-containing protein" evidence="1">
    <location>
        <begin position="21"/>
        <end position="866"/>
    </location>
</feature>